<accession>A0A430AZH2</accession>
<gene>
    <name evidence="2" type="ORF">CBF27_04565</name>
</gene>
<keyword evidence="1" id="KW-0472">Membrane</keyword>
<feature type="transmembrane region" description="Helical" evidence="1">
    <location>
        <begin position="239"/>
        <end position="262"/>
    </location>
</feature>
<evidence type="ECO:0000256" key="1">
    <source>
        <dbReference type="SAM" id="Phobius"/>
    </source>
</evidence>
<dbReference type="AlphaFoldDB" id="A0A430AZH2"/>
<feature type="transmembrane region" description="Helical" evidence="1">
    <location>
        <begin position="268"/>
        <end position="286"/>
    </location>
</feature>
<proteinExistence type="predicted"/>
<reference evidence="2 3" key="1">
    <citation type="submission" date="2017-05" db="EMBL/GenBank/DDBJ databases">
        <title>Vagococcus spp. assemblies.</title>
        <authorList>
            <person name="Gulvik C.A."/>
        </authorList>
    </citation>
    <scope>NUCLEOTIDE SEQUENCE [LARGE SCALE GENOMIC DNA]</scope>
    <source>
        <strain evidence="2 3">LMG 24798</strain>
    </source>
</reference>
<feature type="transmembrane region" description="Helical" evidence="1">
    <location>
        <begin position="12"/>
        <end position="31"/>
    </location>
</feature>
<keyword evidence="1" id="KW-0812">Transmembrane</keyword>
<comment type="caution">
    <text evidence="2">The sequence shown here is derived from an EMBL/GenBank/DDBJ whole genome shotgun (WGS) entry which is preliminary data.</text>
</comment>
<protein>
    <recommendedName>
        <fullName evidence="4">ABC transporter permease</fullName>
    </recommendedName>
</protein>
<sequence length="296" mass="34263">MKKINLLIVKKRFFLFILLCLTTFLMNLYLWNETSQMIRQLPTLIELESKASTTIYEINYTPYADEDGLIKSHSRETKKAVYHLLANNFFDTNDNPKMYLNKQEFLSSRNGGNDKSKLTAVTKSMLEEQLLADDIDTMFMNDLLIFDVKQSTLKKVEKSAANLNFSINIRSLRERFQSEIKYYVGNFIFGLVFSLIFMSFGALIIYWITSSSLKIFQQEIKLLRVVGLSTKKIISNFRYVLATPIVFASCGFVIFAYLTGFGVLLADYLYLILINTSLVLFSNLITKKKIWRMLDA</sequence>
<evidence type="ECO:0000313" key="2">
    <source>
        <dbReference type="EMBL" id="RSU13455.1"/>
    </source>
</evidence>
<evidence type="ECO:0000313" key="3">
    <source>
        <dbReference type="Proteomes" id="UP000286773"/>
    </source>
</evidence>
<keyword evidence="1" id="KW-1133">Transmembrane helix</keyword>
<name>A0A430AZH2_9ENTE</name>
<keyword evidence="3" id="KW-1185">Reference proteome</keyword>
<dbReference type="EMBL" id="NGKC01000003">
    <property type="protein sequence ID" value="RSU13455.1"/>
    <property type="molecule type" value="Genomic_DNA"/>
</dbReference>
<organism evidence="2 3">
    <name type="scientific">Vagococcus acidifermentans</name>
    <dbReference type="NCBI Taxonomy" id="564710"/>
    <lineage>
        <taxon>Bacteria</taxon>
        <taxon>Bacillati</taxon>
        <taxon>Bacillota</taxon>
        <taxon>Bacilli</taxon>
        <taxon>Lactobacillales</taxon>
        <taxon>Enterococcaceae</taxon>
        <taxon>Vagococcus</taxon>
    </lineage>
</organism>
<evidence type="ECO:0008006" key="4">
    <source>
        <dbReference type="Google" id="ProtNLM"/>
    </source>
</evidence>
<dbReference type="Proteomes" id="UP000286773">
    <property type="component" value="Unassembled WGS sequence"/>
</dbReference>
<feature type="transmembrane region" description="Helical" evidence="1">
    <location>
        <begin position="182"/>
        <end position="208"/>
    </location>
</feature>